<name>A0A0F9TZQ6_9ZZZZ</name>
<reference evidence="1" key="1">
    <citation type="journal article" date="2015" name="Nature">
        <title>Complex archaea that bridge the gap between prokaryotes and eukaryotes.</title>
        <authorList>
            <person name="Spang A."/>
            <person name="Saw J.H."/>
            <person name="Jorgensen S.L."/>
            <person name="Zaremba-Niedzwiedzka K."/>
            <person name="Martijn J."/>
            <person name="Lind A.E."/>
            <person name="van Eijk R."/>
            <person name="Schleper C."/>
            <person name="Guy L."/>
            <person name="Ettema T.J."/>
        </authorList>
    </citation>
    <scope>NUCLEOTIDE SEQUENCE</scope>
</reference>
<dbReference type="EMBL" id="LAZR01001308">
    <property type="protein sequence ID" value="KKN46858.1"/>
    <property type="molecule type" value="Genomic_DNA"/>
</dbReference>
<organism evidence="1">
    <name type="scientific">marine sediment metagenome</name>
    <dbReference type="NCBI Taxonomy" id="412755"/>
    <lineage>
        <taxon>unclassified sequences</taxon>
        <taxon>metagenomes</taxon>
        <taxon>ecological metagenomes</taxon>
    </lineage>
</organism>
<proteinExistence type="predicted"/>
<protein>
    <submittedName>
        <fullName evidence="1">Uncharacterized protein</fullName>
    </submittedName>
</protein>
<accession>A0A0F9TZQ6</accession>
<gene>
    <name evidence="1" type="ORF">LCGC14_0668700</name>
</gene>
<evidence type="ECO:0000313" key="1">
    <source>
        <dbReference type="EMBL" id="KKN46858.1"/>
    </source>
</evidence>
<comment type="caution">
    <text evidence="1">The sequence shown here is derived from an EMBL/GenBank/DDBJ whole genome shotgun (WGS) entry which is preliminary data.</text>
</comment>
<sequence length="56" mass="6296">MLDELLITIESQIETATTLLRDVMALTNATAVERYDIARLVKTYLDGLAQLNDRLS</sequence>
<dbReference type="AlphaFoldDB" id="A0A0F9TZQ6"/>